<evidence type="ECO:0000256" key="2">
    <source>
        <dbReference type="SAM" id="Coils"/>
    </source>
</evidence>
<accession>A0ABQ6MYL7</accession>
<keyword evidence="6" id="KW-1185">Reference proteome</keyword>
<dbReference type="InterPro" id="IPR011992">
    <property type="entry name" value="EF-hand-dom_pair"/>
</dbReference>
<dbReference type="PROSITE" id="PS00018">
    <property type="entry name" value="EF_HAND_1"/>
    <property type="match status" value="1"/>
</dbReference>
<feature type="domain" description="EF-hand" evidence="4">
    <location>
        <begin position="234"/>
        <end position="269"/>
    </location>
</feature>
<name>A0ABQ6MYL7_9STRA</name>
<gene>
    <name evidence="5" type="ORF">TeGR_g7831</name>
</gene>
<dbReference type="CDD" id="cd00051">
    <property type="entry name" value="EFh"/>
    <property type="match status" value="1"/>
</dbReference>
<evidence type="ECO:0000313" key="5">
    <source>
        <dbReference type="EMBL" id="GMI36227.1"/>
    </source>
</evidence>
<evidence type="ECO:0000313" key="6">
    <source>
        <dbReference type="Proteomes" id="UP001165060"/>
    </source>
</evidence>
<dbReference type="Proteomes" id="UP001165060">
    <property type="component" value="Unassembled WGS sequence"/>
</dbReference>
<dbReference type="InterPro" id="IPR018247">
    <property type="entry name" value="EF_Hand_1_Ca_BS"/>
</dbReference>
<dbReference type="InterPro" id="IPR002048">
    <property type="entry name" value="EF_hand_dom"/>
</dbReference>
<keyword evidence="1" id="KW-0106">Calcium</keyword>
<feature type="region of interest" description="Disordered" evidence="3">
    <location>
        <begin position="80"/>
        <end position="179"/>
    </location>
</feature>
<protein>
    <recommendedName>
        <fullName evidence="4">EF-hand domain-containing protein</fullName>
    </recommendedName>
</protein>
<evidence type="ECO:0000259" key="4">
    <source>
        <dbReference type="PROSITE" id="PS50222"/>
    </source>
</evidence>
<feature type="coiled-coil region" evidence="2">
    <location>
        <begin position="427"/>
        <end position="461"/>
    </location>
</feature>
<evidence type="ECO:0000256" key="3">
    <source>
        <dbReference type="SAM" id="MobiDB-lite"/>
    </source>
</evidence>
<feature type="compositionally biased region" description="Low complexity" evidence="3">
    <location>
        <begin position="147"/>
        <end position="157"/>
    </location>
</feature>
<proteinExistence type="predicted"/>
<feature type="region of interest" description="Disordered" evidence="3">
    <location>
        <begin position="14"/>
        <end position="35"/>
    </location>
</feature>
<dbReference type="PROSITE" id="PS50222">
    <property type="entry name" value="EF_HAND_2"/>
    <property type="match status" value="2"/>
</dbReference>
<dbReference type="SMART" id="SM00054">
    <property type="entry name" value="EFh"/>
    <property type="match status" value="2"/>
</dbReference>
<dbReference type="Gene3D" id="1.10.238.10">
    <property type="entry name" value="EF-hand"/>
    <property type="match status" value="1"/>
</dbReference>
<organism evidence="5 6">
    <name type="scientific">Tetraparma gracilis</name>
    <dbReference type="NCBI Taxonomy" id="2962635"/>
    <lineage>
        <taxon>Eukaryota</taxon>
        <taxon>Sar</taxon>
        <taxon>Stramenopiles</taxon>
        <taxon>Ochrophyta</taxon>
        <taxon>Bolidophyceae</taxon>
        <taxon>Parmales</taxon>
        <taxon>Triparmaceae</taxon>
        <taxon>Tetraparma</taxon>
    </lineage>
</organism>
<dbReference type="SUPFAM" id="SSF47473">
    <property type="entry name" value="EF-hand"/>
    <property type="match status" value="1"/>
</dbReference>
<evidence type="ECO:0000256" key="1">
    <source>
        <dbReference type="ARBA" id="ARBA00022837"/>
    </source>
</evidence>
<dbReference type="Pfam" id="PF13202">
    <property type="entry name" value="EF-hand_5"/>
    <property type="match status" value="1"/>
</dbReference>
<comment type="caution">
    <text evidence="5">The sequence shown here is derived from an EMBL/GenBank/DDBJ whole genome shotgun (WGS) entry which is preliminary data.</text>
</comment>
<feature type="domain" description="EF-hand" evidence="4">
    <location>
        <begin position="185"/>
        <end position="220"/>
    </location>
</feature>
<reference evidence="5 6" key="1">
    <citation type="journal article" date="2023" name="Commun. Biol.">
        <title>Genome analysis of Parmales, the sister group of diatoms, reveals the evolutionary specialization of diatoms from phago-mixotrophs to photoautotrophs.</title>
        <authorList>
            <person name="Ban H."/>
            <person name="Sato S."/>
            <person name="Yoshikawa S."/>
            <person name="Yamada K."/>
            <person name="Nakamura Y."/>
            <person name="Ichinomiya M."/>
            <person name="Sato N."/>
            <person name="Blanc-Mathieu R."/>
            <person name="Endo H."/>
            <person name="Kuwata A."/>
            <person name="Ogata H."/>
        </authorList>
    </citation>
    <scope>NUCLEOTIDE SEQUENCE [LARGE SCALE GENOMIC DNA]</scope>
</reference>
<keyword evidence="2" id="KW-0175">Coiled coil</keyword>
<dbReference type="EMBL" id="BRYB01003415">
    <property type="protein sequence ID" value="GMI36227.1"/>
    <property type="molecule type" value="Genomic_DNA"/>
</dbReference>
<sequence length="492" mass="52161">MDLLDLGGLALPPVNADLPPTPSQHPASAPSGDTSLLDLDVLGSADSSFSAAAAPSLAVDLMSPGVDSFAAGESESSTIASDLLSPSPVPGANGSLLVDLGGGEPTEGPVTGEQVEGGSSFEGSLAGLSLSLVDPATSPSPVPSPPSSLVSSPEPLVTRVRGSSHDHPSKHSHRHEPPASYRAAVALQKWEALYDELDRNGDGEVNPREIVMAIRGRQGLAAELGLPTDLSEGGGRDRLMELFHSMDKNEDGGVSKEEFGQWRVKRIYTFSTTYKYLPSEAEKRRAELLEKEVEELKGMRDSDAEVVMPWLPAGAAAAAPPPAFESAKHLLSSFYDLDNAKHRGAAEDASVLEGLHAKAGGPLDRMKFILGAWRSKRVQRAFMQWFKFAFVRASGGAVAEEEQQRSHAESWGAVESGEKYAGAVREAEEAKADLKNCFALIEELQHKNHDLSHQVKQLLLQTFSLKTAAITVGGGRVKAGGGRSPRRAAAKD</sequence>